<sequence length="109" mass="11418">MLGMIVRFVVSALVLLLVSYIVPGLKVNGFTGALIAAVVIAVLGYAIEKLFGDKITRTGRGAVGFITAAVVIYFSQFIVPGYITVSIIGALLSSLVIGIVDSFVPTTLR</sequence>
<evidence type="ECO:0000313" key="2">
    <source>
        <dbReference type="EMBL" id="TGE39830.1"/>
    </source>
</evidence>
<dbReference type="AlphaFoldDB" id="A0A4Z0RAL5"/>
<dbReference type="RefSeq" id="WP_135544768.1">
    <property type="nucleotide sequence ID" value="NZ_SPQQ01000001.1"/>
</dbReference>
<name>A0A4Z0RAL5_9FIRM</name>
<organism evidence="2 3">
    <name type="scientific">Desulfosporosinus fructosivorans</name>
    <dbReference type="NCBI Taxonomy" id="2018669"/>
    <lineage>
        <taxon>Bacteria</taxon>
        <taxon>Bacillati</taxon>
        <taxon>Bacillota</taxon>
        <taxon>Clostridia</taxon>
        <taxon>Eubacteriales</taxon>
        <taxon>Desulfitobacteriaceae</taxon>
        <taxon>Desulfosporosinus</taxon>
    </lineage>
</organism>
<feature type="transmembrane region" description="Helical" evidence="1">
    <location>
        <begin position="59"/>
        <end position="79"/>
    </location>
</feature>
<keyword evidence="1" id="KW-0812">Transmembrane</keyword>
<keyword evidence="1" id="KW-0472">Membrane</keyword>
<gene>
    <name evidence="2" type="ORF">E4K67_02235</name>
</gene>
<feature type="transmembrane region" description="Helical" evidence="1">
    <location>
        <begin position="85"/>
        <end position="104"/>
    </location>
</feature>
<keyword evidence="1" id="KW-1133">Transmembrane helix</keyword>
<evidence type="ECO:0000256" key="1">
    <source>
        <dbReference type="SAM" id="Phobius"/>
    </source>
</evidence>
<dbReference type="OrthoDB" id="1701386at2"/>
<feature type="transmembrane region" description="Helical" evidence="1">
    <location>
        <begin position="5"/>
        <end position="23"/>
    </location>
</feature>
<keyword evidence="3" id="KW-1185">Reference proteome</keyword>
<dbReference type="Proteomes" id="UP000298460">
    <property type="component" value="Unassembled WGS sequence"/>
</dbReference>
<dbReference type="Pfam" id="PF04020">
    <property type="entry name" value="Phage_holin_4_2"/>
    <property type="match status" value="1"/>
</dbReference>
<dbReference type="EMBL" id="SPQQ01000001">
    <property type="protein sequence ID" value="TGE39830.1"/>
    <property type="molecule type" value="Genomic_DNA"/>
</dbReference>
<proteinExistence type="predicted"/>
<comment type="caution">
    <text evidence="2">The sequence shown here is derived from an EMBL/GenBank/DDBJ whole genome shotgun (WGS) entry which is preliminary data.</text>
</comment>
<accession>A0A4Z0RAL5</accession>
<feature type="transmembrane region" description="Helical" evidence="1">
    <location>
        <begin position="29"/>
        <end position="47"/>
    </location>
</feature>
<protein>
    <submittedName>
        <fullName evidence="2">Phage holin family protein</fullName>
    </submittedName>
</protein>
<reference evidence="2 3" key="1">
    <citation type="submission" date="2019-03" db="EMBL/GenBank/DDBJ databases">
        <title>Draft Genome Sequence of Desulfosporosinus fructosivorans Strain 63.6F, Isolated from Marine Sediment in the Baltic Sea.</title>
        <authorList>
            <person name="Hausmann B."/>
            <person name="Vandieken V."/>
            <person name="Pjevac P."/>
            <person name="Schreck K."/>
            <person name="Herbold C.W."/>
            <person name="Loy A."/>
        </authorList>
    </citation>
    <scope>NUCLEOTIDE SEQUENCE [LARGE SCALE GENOMIC DNA]</scope>
    <source>
        <strain evidence="2 3">63.6F</strain>
    </source>
</reference>
<dbReference type="InterPro" id="IPR007165">
    <property type="entry name" value="Phage_holin_4_2"/>
</dbReference>
<evidence type="ECO:0000313" key="3">
    <source>
        <dbReference type="Proteomes" id="UP000298460"/>
    </source>
</evidence>